<protein>
    <submittedName>
        <fullName evidence="1">Uncharacterized protein</fullName>
    </submittedName>
</protein>
<dbReference type="AlphaFoldDB" id="A0A7W5H4M9"/>
<gene>
    <name evidence="1" type="ORF">FHS27_001309</name>
</gene>
<dbReference type="Proteomes" id="UP000536179">
    <property type="component" value="Unassembled WGS sequence"/>
</dbReference>
<proteinExistence type="predicted"/>
<name>A0A7W5H4M9_9BACT</name>
<evidence type="ECO:0000313" key="1">
    <source>
        <dbReference type="EMBL" id="MBB3205509.1"/>
    </source>
</evidence>
<accession>A0A7W5H4M9</accession>
<evidence type="ECO:0000313" key="2">
    <source>
        <dbReference type="Proteomes" id="UP000536179"/>
    </source>
</evidence>
<comment type="caution">
    <text evidence="1">The sequence shown here is derived from an EMBL/GenBank/DDBJ whole genome shotgun (WGS) entry which is preliminary data.</text>
</comment>
<organism evidence="1 2">
    <name type="scientific">Aporhodopirellula rubra</name>
    <dbReference type="NCBI Taxonomy" id="980271"/>
    <lineage>
        <taxon>Bacteria</taxon>
        <taxon>Pseudomonadati</taxon>
        <taxon>Planctomycetota</taxon>
        <taxon>Planctomycetia</taxon>
        <taxon>Pirellulales</taxon>
        <taxon>Pirellulaceae</taxon>
        <taxon>Aporhodopirellula</taxon>
    </lineage>
</organism>
<keyword evidence="2" id="KW-1185">Reference proteome</keyword>
<dbReference type="EMBL" id="JACHXU010000003">
    <property type="protein sequence ID" value="MBB3205509.1"/>
    <property type="molecule type" value="Genomic_DNA"/>
</dbReference>
<reference evidence="1 2" key="1">
    <citation type="submission" date="2020-08" db="EMBL/GenBank/DDBJ databases">
        <title>Genomic Encyclopedia of Type Strains, Phase III (KMG-III): the genomes of soil and plant-associated and newly described type strains.</title>
        <authorList>
            <person name="Whitman W."/>
        </authorList>
    </citation>
    <scope>NUCLEOTIDE SEQUENCE [LARGE SCALE GENOMIC DNA]</scope>
    <source>
        <strain evidence="1 2">CECT 8075</strain>
    </source>
</reference>
<sequence length="135" mass="15421">MTDSKTYEIESEPGLAHQALDERIRKYLVSCDQRGHRYQPGHDCYPTIKRLAAYLECDPTTLSKLKMGRRKQINFDSMTILAILSGICPGISSREVGTEKRARLADADRWVAEDSNRRGTLIRTLMNGIDHRRVN</sequence>